<protein>
    <submittedName>
        <fullName evidence="2">Uncharacterized protein</fullName>
    </submittedName>
</protein>
<feature type="compositionally biased region" description="Polar residues" evidence="1">
    <location>
        <begin position="110"/>
        <end position="122"/>
    </location>
</feature>
<feature type="region of interest" description="Disordered" evidence="1">
    <location>
        <begin position="1"/>
        <end position="49"/>
    </location>
</feature>
<accession>A0ABN8ZH84</accession>
<evidence type="ECO:0000313" key="3">
    <source>
        <dbReference type="Proteomes" id="UP001176941"/>
    </source>
</evidence>
<dbReference type="EMBL" id="OX459969">
    <property type="protein sequence ID" value="CAI9173185.1"/>
    <property type="molecule type" value="Genomic_DNA"/>
</dbReference>
<feature type="compositionally biased region" description="Gly residues" evidence="1">
    <location>
        <begin position="246"/>
        <end position="258"/>
    </location>
</feature>
<sequence>MAEGFPSRKRRLHLERHCAQNQTTKSCASPPAPPTHQEGQLPVTGAQQGDVPLLTSDASRAELEPRVLHHRTKTAVGQAALTVPATLLLGPLLDRIRELQPAGAEVPLAATTQSDCSSNPTPASLPRLSYHLRPRGRESAASPFRRWEGRARDAQASGSPHHRGADPCSRPLAAHPGTRKDEHPSRVFVSRWERRLQGPRVGVGGEALRAPPLLARSVTWPAAPAAPAGRSRDSRAVALAAAAAGRRGGGAAGGGGAWGTPRDWPKEGGGCSRRPGRATWPPGHASAASRAPEPELGREGRAKIGECSLRDLRPGGGGGSRNCTRRPQLPPEQAYGTTVRLGPQARGIPERGAAPPG</sequence>
<name>A0ABN8ZH84_RANTA</name>
<reference evidence="2" key="1">
    <citation type="submission" date="2023-04" db="EMBL/GenBank/DDBJ databases">
        <authorList>
            <consortium name="ELIXIR-Norway"/>
        </authorList>
    </citation>
    <scope>NUCLEOTIDE SEQUENCE [LARGE SCALE GENOMIC DNA]</scope>
</reference>
<evidence type="ECO:0000313" key="2">
    <source>
        <dbReference type="EMBL" id="CAI9173185.1"/>
    </source>
</evidence>
<gene>
    <name evidence="2" type="ORF">MRATA1EN1_LOCUS22147</name>
</gene>
<feature type="region of interest" description="Disordered" evidence="1">
    <location>
        <begin position="110"/>
        <end position="186"/>
    </location>
</feature>
<dbReference type="Proteomes" id="UP001176941">
    <property type="component" value="Chromosome 33"/>
</dbReference>
<organism evidence="2 3">
    <name type="scientific">Rangifer tarandus platyrhynchus</name>
    <name type="common">Svalbard reindeer</name>
    <dbReference type="NCBI Taxonomy" id="3082113"/>
    <lineage>
        <taxon>Eukaryota</taxon>
        <taxon>Metazoa</taxon>
        <taxon>Chordata</taxon>
        <taxon>Craniata</taxon>
        <taxon>Vertebrata</taxon>
        <taxon>Euteleostomi</taxon>
        <taxon>Mammalia</taxon>
        <taxon>Eutheria</taxon>
        <taxon>Laurasiatheria</taxon>
        <taxon>Artiodactyla</taxon>
        <taxon>Ruminantia</taxon>
        <taxon>Pecora</taxon>
        <taxon>Cervidae</taxon>
        <taxon>Odocoileinae</taxon>
        <taxon>Rangifer</taxon>
    </lineage>
</organism>
<feature type="region of interest" description="Disordered" evidence="1">
    <location>
        <begin position="246"/>
        <end position="357"/>
    </location>
</feature>
<proteinExistence type="predicted"/>
<keyword evidence="3" id="KW-1185">Reference proteome</keyword>
<evidence type="ECO:0000256" key="1">
    <source>
        <dbReference type="SAM" id="MobiDB-lite"/>
    </source>
</evidence>
<feature type="compositionally biased region" description="Basic and acidic residues" evidence="1">
    <location>
        <begin position="292"/>
        <end position="313"/>
    </location>
</feature>